<proteinExistence type="predicted"/>
<dbReference type="Proteomes" id="UP000002808">
    <property type="component" value="Unassembled WGS sequence"/>
</dbReference>
<dbReference type="EMBL" id="AMOQ01000005">
    <property type="protein sequence ID" value="EKE79756.1"/>
    <property type="molecule type" value="Genomic_DNA"/>
</dbReference>
<sequence>MVVSPNGVSSACIFPTHLFNVFTLLQLSMMIKNVFSIFYNQC</sequence>
<protein>
    <submittedName>
        <fullName evidence="1">Uncharacterized protein</fullName>
    </submittedName>
</protein>
<dbReference type="AlphaFoldDB" id="K2J999"/>
<dbReference type="PATRIC" id="fig|1145110.4.peg.1214"/>
<name>K2J999_HELPX</name>
<reference evidence="1 2" key="1">
    <citation type="submission" date="2012-08" db="EMBL/GenBank/DDBJ databases">
        <title>Comparative Sequence Analysis of H. pylori isolates.</title>
        <authorList>
            <person name="Blanchard T.G."/>
            <person name="Czinn S.J."/>
            <person name="McCracken C.M."/>
            <person name="Abolude K.A."/>
            <person name="Shefchek K.S."/>
            <person name="Maroo A.M."/>
            <person name="Santana-Cruz I.S."/>
            <person name="Tallon L.J."/>
            <person name="Ficke F.W.F."/>
        </authorList>
    </citation>
    <scope>NUCLEOTIDE SEQUENCE [LARGE SCALE GENOMIC DNA]</scope>
    <source>
        <strain evidence="1 2">R018c</strain>
    </source>
</reference>
<organism evidence="1 2">
    <name type="scientific">Helicobacter pylori R018c</name>
    <dbReference type="NCBI Taxonomy" id="1145110"/>
    <lineage>
        <taxon>Bacteria</taxon>
        <taxon>Pseudomonadati</taxon>
        <taxon>Campylobacterota</taxon>
        <taxon>Epsilonproteobacteria</taxon>
        <taxon>Campylobacterales</taxon>
        <taxon>Helicobacteraceae</taxon>
        <taxon>Helicobacter</taxon>
    </lineage>
</organism>
<accession>K2J999</accession>
<evidence type="ECO:0000313" key="2">
    <source>
        <dbReference type="Proteomes" id="UP000002808"/>
    </source>
</evidence>
<gene>
    <name evidence="1" type="ORF">OUC_1236</name>
</gene>
<comment type="caution">
    <text evidence="1">The sequence shown here is derived from an EMBL/GenBank/DDBJ whole genome shotgun (WGS) entry which is preliminary data.</text>
</comment>
<evidence type="ECO:0000313" key="1">
    <source>
        <dbReference type="EMBL" id="EKE79756.1"/>
    </source>
</evidence>